<gene>
    <name evidence="1" type="ORF">ROJ8625_00002</name>
</gene>
<keyword evidence="2" id="KW-1185">Reference proteome</keyword>
<name>A0A1X6Y3B0_9RHOB</name>
<dbReference type="EMBL" id="FWFK01000001">
    <property type="protein sequence ID" value="SLN09503.1"/>
    <property type="molecule type" value="Genomic_DNA"/>
</dbReference>
<accession>A0A1X6Y3B0</accession>
<dbReference type="AlphaFoldDB" id="A0A1X6Y3B0"/>
<dbReference type="Proteomes" id="UP000193570">
    <property type="component" value="Unassembled WGS sequence"/>
</dbReference>
<sequence>MTEPHLTDEPNAYGKPFIAPARAETMLRDFDRLRQSIRSGDIKAAEKALDKCERWFSCIDPSKAGGA</sequence>
<evidence type="ECO:0000313" key="1">
    <source>
        <dbReference type="EMBL" id="SLN09503.1"/>
    </source>
</evidence>
<evidence type="ECO:0000313" key="2">
    <source>
        <dbReference type="Proteomes" id="UP000193570"/>
    </source>
</evidence>
<proteinExistence type="predicted"/>
<reference evidence="1 2" key="1">
    <citation type="submission" date="2017-03" db="EMBL/GenBank/DDBJ databases">
        <authorList>
            <person name="Afonso C.L."/>
            <person name="Miller P.J."/>
            <person name="Scott M.A."/>
            <person name="Spackman E."/>
            <person name="Goraichik I."/>
            <person name="Dimitrov K.M."/>
            <person name="Suarez D.L."/>
            <person name="Swayne D.E."/>
        </authorList>
    </citation>
    <scope>NUCLEOTIDE SEQUENCE [LARGE SCALE GENOMIC DNA]</scope>
    <source>
        <strain evidence="1 2">CECT 8625</strain>
    </source>
</reference>
<protein>
    <submittedName>
        <fullName evidence="1">Uncharacterized protein</fullName>
    </submittedName>
</protein>
<organism evidence="1 2">
    <name type="scientific">Roseivivax jejudonensis</name>
    <dbReference type="NCBI Taxonomy" id="1529041"/>
    <lineage>
        <taxon>Bacteria</taxon>
        <taxon>Pseudomonadati</taxon>
        <taxon>Pseudomonadota</taxon>
        <taxon>Alphaproteobacteria</taxon>
        <taxon>Rhodobacterales</taxon>
        <taxon>Roseobacteraceae</taxon>
        <taxon>Roseivivax</taxon>
    </lineage>
</organism>